<evidence type="ECO:0000256" key="3">
    <source>
        <dbReference type="ARBA" id="ARBA00022763"/>
    </source>
</evidence>
<dbReference type="GO" id="GO:0006281">
    <property type="term" value="P:DNA repair"/>
    <property type="evidence" value="ECO:0007669"/>
    <property type="project" value="UniProtKB-UniRule"/>
</dbReference>
<evidence type="ECO:0000256" key="7">
    <source>
        <dbReference type="RuleBase" id="RU365071"/>
    </source>
</evidence>
<evidence type="ECO:0000256" key="5">
    <source>
        <dbReference type="ARBA" id="ARBA00023204"/>
    </source>
</evidence>
<dbReference type="EMBL" id="LVKK01000011">
    <property type="protein sequence ID" value="OAG43231.1"/>
    <property type="molecule type" value="Genomic_DNA"/>
</dbReference>
<dbReference type="GO" id="GO:0006310">
    <property type="term" value="P:DNA recombination"/>
    <property type="evidence" value="ECO:0007669"/>
    <property type="project" value="UniProtKB-UniRule"/>
</dbReference>
<feature type="domain" description="Nse4/EID protein Nse3/MAGE-binding" evidence="10">
    <location>
        <begin position="152"/>
        <end position="195"/>
    </location>
</feature>
<dbReference type="OrthoDB" id="361242at2759"/>
<proteinExistence type="inferred from homology"/>
<feature type="compositionally biased region" description="Polar residues" evidence="8">
    <location>
        <begin position="80"/>
        <end position="89"/>
    </location>
</feature>
<sequence>MARLNTQAISTDPDNEILPTSPDSHTATSHAPQSTIQTDDSDKENEHHTAGNHKKRKSATVNMSERTPADSRKRRRTGVEESQTPSVQQYYDPDQDPEERRQVRKGLRSLYAELHDSRAEYLQPDSNGLEETLIRLDGIYKNVKQTSEATIDSRLLVDTADLSYRKINNLTLGDGMIGVDVDDFVTKCIMFMKQGNEPETAHRDAPTSTQTQSQRRRRHQDADEEDEGDTMNWEYLGKNACFLYNSRPCLTGFLLGPLSVQKKIRQQTQRKAREARTEPTQAVRPVELGDEDLQKQESANLTEICTEIARLLHKSMTTGQENAEREVNEVEEVLSEQQTRELLRRNEIADNGCVPLFNFCVNPKSFGQTVENMFYVSFLIKEGKVALDFDSDGMPTLGLVPEKSLAERQETQRNQAIFTLDFDVWEDIVKTFGIQKSIVPHRREEKYDDGILDYAHMEDDADRREEEEEEEEEEDSDAYS</sequence>
<dbReference type="InterPro" id="IPR027786">
    <property type="entry name" value="Nse4/EID"/>
</dbReference>
<dbReference type="RefSeq" id="XP_022515183.1">
    <property type="nucleotide sequence ID" value="XM_022652495.1"/>
</dbReference>
<dbReference type="InterPro" id="IPR029225">
    <property type="entry name" value="Nse4_Nse3-bd"/>
</dbReference>
<evidence type="ECO:0000259" key="9">
    <source>
        <dbReference type="Pfam" id="PF08743"/>
    </source>
</evidence>
<protein>
    <recommendedName>
        <fullName evidence="7">Non-structural maintenance of chromosomes element 4</fullName>
    </recommendedName>
</protein>
<name>A0A177FHL7_9EURO</name>
<dbReference type="Proteomes" id="UP000077002">
    <property type="component" value="Unassembled WGS sequence"/>
</dbReference>
<feature type="region of interest" description="Disordered" evidence="8">
    <location>
        <begin position="196"/>
        <end position="230"/>
    </location>
</feature>
<comment type="caution">
    <text evidence="11">The sequence shown here is derived from an EMBL/GenBank/DDBJ whole genome shotgun (WGS) entry which is preliminary data.</text>
</comment>
<organism evidence="11 12">
    <name type="scientific">Fonsecaea monophora</name>
    <dbReference type="NCBI Taxonomy" id="254056"/>
    <lineage>
        <taxon>Eukaryota</taxon>
        <taxon>Fungi</taxon>
        <taxon>Dikarya</taxon>
        <taxon>Ascomycota</taxon>
        <taxon>Pezizomycotina</taxon>
        <taxon>Eurotiomycetes</taxon>
        <taxon>Chaetothyriomycetidae</taxon>
        <taxon>Chaetothyriales</taxon>
        <taxon>Herpotrichiellaceae</taxon>
        <taxon>Fonsecaea</taxon>
    </lineage>
</organism>
<gene>
    <name evidence="11" type="ORF">AYO21_02517</name>
</gene>
<evidence type="ECO:0000259" key="10">
    <source>
        <dbReference type="Pfam" id="PF15412"/>
    </source>
</evidence>
<dbReference type="GO" id="GO:0005634">
    <property type="term" value="C:nucleus"/>
    <property type="evidence" value="ECO:0007669"/>
    <property type="project" value="UniProtKB-SubCell"/>
</dbReference>
<accession>A0A177FHL7</accession>
<feature type="compositionally biased region" description="Acidic residues" evidence="8">
    <location>
        <begin position="465"/>
        <end position="480"/>
    </location>
</feature>
<evidence type="ECO:0000256" key="1">
    <source>
        <dbReference type="ARBA" id="ARBA00004123"/>
    </source>
</evidence>
<dbReference type="GeneID" id="34597691"/>
<feature type="region of interest" description="Disordered" evidence="8">
    <location>
        <begin position="450"/>
        <end position="480"/>
    </location>
</feature>
<dbReference type="PANTHER" id="PTHR16140:SF0">
    <property type="entry name" value="NON-STRUCTURAL MAINTENANCE OF CHROMOSOMES ELEMENT 4"/>
    <property type="match status" value="1"/>
</dbReference>
<feature type="compositionally biased region" description="Polar residues" evidence="8">
    <location>
        <begin position="1"/>
        <end position="12"/>
    </location>
</feature>
<keyword evidence="4 7" id="KW-0233">DNA recombination</keyword>
<keyword evidence="3 7" id="KW-0227">DNA damage</keyword>
<comment type="subunit">
    <text evidence="7">Component of the SMC5-SMC6 complex.</text>
</comment>
<dbReference type="GO" id="GO:0030915">
    <property type="term" value="C:Smc5-Smc6 complex"/>
    <property type="evidence" value="ECO:0007669"/>
    <property type="project" value="UniProtKB-UniRule"/>
</dbReference>
<feature type="region of interest" description="Disordered" evidence="8">
    <location>
        <begin position="1"/>
        <end position="101"/>
    </location>
</feature>
<dbReference type="Pfam" id="PF15412">
    <property type="entry name" value="Nse4-Nse3_bdg"/>
    <property type="match status" value="1"/>
</dbReference>
<evidence type="ECO:0000256" key="4">
    <source>
        <dbReference type="ARBA" id="ARBA00023172"/>
    </source>
</evidence>
<comment type="function">
    <text evidence="7">Component of the SMC5-SMC6 complex, that promotes sister chromatid alignment after DNA damage and facilitates double-stranded DNA breaks (DSBs) repair via homologous recombination between sister chromatids.</text>
</comment>
<dbReference type="Pfam" id="PF08743">
    <property type="entry name" value="Nse4_C"/>
    <property type="match status" value="1"/>
</dbReference>
<evidence type="ECO:0000256" key="2">
    <source>
        <dbReference type="ARBA" id="ARBA00008997"/>
    </source>
</evidence>
<keyword evidence="12" id="KW-1185">Reference proteome</keyword>
<dbReference type="AlphaFoldDB" id="A0A177FHL7"/>
<keyword evidence="6 7" id="KW-0539">Nucleus</keyword>
<feature type="compositionally biased region" description="Polar residues" evidence="8">
    <location>
        <begin position="21"/>
        <end position="38"/>
    </location>
</feature>
<evidence type="ECO:0000313" key="11">
    <source>
        <dbReference type="EMBL" id="OAG43231.1"/>
    </source>
</evidence>
<dbReference type="InterPro" id="IPR014854">
    <property type="entry name" value="Nse4_C"/>
</dbReference>
<evidence type="ECO:0000256" key="8">
    <source>
        <dbReference type="SAM" id="MobiDB-lite"/>
    </source>
</evidence>
<feature type="compositionally biased region" description="Basic and acidic residues" evidence="8">
    <location>
        <begin position="450"/>
        <end position="464"/>
    </location>
</feature>
<evidence type="ECO:0000313" key="12">
    <source>
        <dbReference type="Proteomes" id="UP000077002"/>
    </source>
</evidence>
<reference evidence="11 12" key="1">
    <citation type="submission" date="2016-03" db="EMBL/GenBank/DDBJ databases">
        <title>Draft genome sequence of the Fonsecaea monophora CBS 269.37.</title>
        <authorList>
            <person name="Bombassaro A."/>
            <person name="Vinicius W.A."/>
            <person name="De Hoog S."/>
            <person name="Sun J."/>
            <person name="Souza E.M."/>
            <person name="Raittz R.T."/>
            <person name="Costa F."/>
            <person name="Leao A.C."/>
            <person name="Tadra-Sfeir M.Z."/>
            <person name="Baura V."/>
            <person name="Balsanelli E."/>
            <person name="Pedrosa F.O."/>
            <person name="Moreno L.F."/>
            <person name="Steffens M.B."/>
            <person name="Xi L."/>
            <person name="Bocca A.L."/>
            <person name="Felipe M.S."/>
            <person name="Teixeira M."/>
            <person name="Telles Filho F.Q."/>
            <person name="Azevedo C.M."/>
            <person name="Gomes R."/>
            <person name="Vicente V.A."/>
        </authorList>
    </citation>
    <scope>NUCLEOTIDE SEQUENCE [LARGE SCALE GENOMIC DNA]</scope>
    <source>
        <strain evidence="11 12">CBS 269.37</strain>
    </source>
</reference>
<dbReference type="PANTHER" id="PTHR16140">
    <property type="entry name" value="NON-STRUCTURAL MAINTENANCE OF CHROMOSOMES ELEMENT 4"/>
    <property type="match status" value="1"/>
</dbReference>
<comment type="similarity">
    <text evidence="2 7">Belongs to the NSE4 family.</text>
</comment>
<comment type="subcellular location">
    <subcellularLocation>
        <location evidence="1 7">Nucleus</location>
    </subcellularLocation>
</comment>
<feature type="domain" description="Non-structural maintenance of chromosome element 4 C-terminal" evidence="9">
    <location>
        <begin position="354"/>
        <end position="438"/>
    </location>
</feature>
<evidence type="ECO:0000256" key="6">
    <source>
        <dbReference type="ARBA" id="ARBA00023242"/>
    </source>
</evidence>
<keyword evidence="5 7" id="KW-0234">DNA repair</keyword>